<sequence>MVHNHYSPDLVQAQRDWTRTYQALAEAGAAHNTVLRRRLIGLSRRLVQDVPRGERADLRRRAQEPS</sequence>
<evidence type="ECO:0000313" key="1">
    <source>
        <dbReference type="EMBL" id="MEW2366624.1"/>
    </source>
</evidence>
<protein>
    <submittedName>
        <fullName evidence="1">Uncharacterized protein</fullName>
    </submittedName>
</protein>
<dbReference type="Proteomes" id="UP001553843">
    <property type="component" value="Unassembled WGS sequence"/>
</dbReference>
<dbReference type="RefSeq" id="WP_359783124.1">
    <property type="nucleotide sequence ID" value="NZ_JBEYRR010000013.1"/>
</dbReference>
<dbReference type="EMBL" id="JBEYRS010000018">
    <property type="protein sequence ID" value="MEW2366624.1"/>
    <property type="molecule type" value="Genomic_DNA"/>
</dbReference>
<reference evidence="1 2" key="1">
    <citation type="submission" date="2024-06" db="EMBL/GenBank/DDBJ databases">
        <title>The Natural Products Discovery Center: Release of the First 8490 Sequenced Strains for Exploring Actinobacteria Biosynthetic Diversity.</title>
        <authorList>
            <person name="Kalkreuter E."/>
            <person name="Kautsar S.A."/>
            <person name="Yang D."/>
            <person name="Bader C.D."/>
            <person name="Teijaro C.N."/>
            <person name="Fluegel L."/>
            <person name="Davis C.M."/>
            <person name="Simpson J.R."/>
            <person name="Lauterbach L."/>
            <person name="Steele A.D."/>
            <person name="Gui C."/>
            <person name="Meng S."/>
            <person name="Li G."/>
            <person name="Viehrig K."/>
            <person name="Ye F."/>
            <person name="Su P."/>
            <person name="Kiefer A.F."/>
            <person name="Nichols A."/>
            <person name="Cepeda A.J."/>
            <person name="Yan W."/>
            <person name="Fan B."/>
            <person name="Jiang Y."/>
            <person name="Adhikari A."/>
            <person name="Zheng C.-J."/>
            <person name="Schuster L."/>
            <person name="Cowan T.M."/>
            <person name="Smanski M.J."/>
            <person name="Chevrette M.G."/>
            <person name="De Carvalho L.P.S."/>
            <person name="Shen B."/>
        </authorList>
    </citation>
    <scope>NUCLEOTIDE SEQUENCE [LARGE SCALE GENOMIC DNA]</scope>
    <source>
        <strain evidence="1 2">NPDC047833</strain>
    </source>
</reference>
<comment type="caution">
    <text evidence="1">The sequence shown here is derived from an EMBL/GenBank/DDBJ whole genome shotgun (WGS) entry which is preliminary data.</text>
</comment>
<proteinExistence type="predicted"/>
<accession>A0ABV3M4J3</accession>
<name>A0ABV3M4J3_9ACTN</name>
<organism evidence="1 2">
    <name type="scientific">Streptomyces huasconensis</name>
    <dbReference type="NCBI Taxonomy" id="1854574"/>
    <lineage>
        <taxon>Bacteria</taxon>
        <taxon>Bacillati</taxon>
        <taxon>Actinomycetota</taxon>
        <taxon>Actinomycetes</taxon>
        <taxon>Kitasatosporales</taxon>
        <taxon>Streptomycetaceae</taxon>
        <taxon>Streptomyces</taxon>
    </lineage>
</organism>
<gene>
    <name evidence="1" type="ORF">AB0887_32330</name>
</gene>
<evidence type="ECO:0000313" key="2">
    <source>
        <dbReference type="Proteomes" id="UP001553843"/>
    </source>
</evidence>
<keyword evidence="2" id="KW-1185">Reference proteome</keyword>